<name>R0LY60_ANAPL</name>
<feature type="region of interest" description="Disordered" evidence="1">
    <location>
        <begin position="310"/>
        <end position="347"/>
    </location>
</feature>
<evidence type="ECO:0000313" key="2">
    <source>
        <dbReference type="EMBL" id="EOB06780.1"/>
    </source>
</evidence>
<keyword evidence="3" id="KW-1185">Reference proteome</keyword>
<evidence type="ECO:0000256" key="1">
    <source>
        <dbReference type="SAM" id="MobiDB-lite"/>
    </source>
</evidence>
<evidence type="ECO:0000313" key="3">
    <source>
        <dbReference type="Proteomes" id="UP000296049"/>
    </source>
</evidence>
<organism evidence="2 3">
    <name type="scientific">Anas platyrhynchos</name>
    <name type="common">Mallard</name>
    <name type="synonym">Anas boschas</name>
    <dbReference type="NCBI Taxonomy" id="8839"/>
    <lineage>
        <taxon>Eukaryota</taxon>
        <taxon>Metazoa</taxon>
        <taxon>Chordata</taxon>
        <taxon>Craniata</taxon>
        <taxon>Vertebrata</taxon>
        <taxon>Euteleostomi</taxon>
        <taxon>Archelosauria</taxon>
        <taxon>Archosauria</taxon>
        <taxon>Dinosauria</taxon>
        <taxon>Saurischia</taxon>
        <taxon>Theropoda</taxon>
        <taxon>Coelurosauria</taxon>
        <taxon>Aves</taxon>
        <taxon>Neognathae</taxon>
        <taxon>Galloanserae</taxon>
        <taxon>Anseriformes</taxon>
        <taxon>Anatidae</taxon>
        <taxon>Anatinae</taxon>
        <taxon>Anas</taxon>
    </lineage>
</organism>
<dbReference type="Proteomes" id="UP000296049">
    <property type="component" value="Unassembled WGS sequence"/>
</dbReference>
<proteinExistence type="predicted"/>
<accession>R0LY60</accession>
<sequence>MLGLQAGDTSLSCNLCAWDRSPIEPDELARRNWQQEGGSRETKLQNQNTKPSKTKELQDAAIKALSLREKGEPVPWARCLERCRLPSASAIPTHRGNNVPELVHRIQSGRYPEGFQMGHRGMSAAQTFALITGLAVLPTHHIVLIPMHIKMKTNKYEFLPIFHSARRSTAIHYFRRNSSMATSRWSPVEDRSTVSYSNKSLFTKFPARLDAYGKEIYSQTDSPDTSVRVAISNTKTCVSRTQDKFLHHDRHAWGLLPSAPKTCPPTPCTCLPVLTMHEKAASNCGNRGVEEALSTADPMLNRFNADCQAEPHTKQGNAAPRPPVRALNTQPHQAGDAIPDDTAAPPHLHLLQLPSSFKTNSASAHNMREPGEENKETICAEDLSLKIRAVSDDFFHSKQSYKTKCLRGTIMKWSGCVTTTRRVKTSISLLEKNEGLLRGRILPTVLSQIPWGMLNGTRCPKSQPAILDQTIFKLRICKLKTFAYKVQCSKGIIFTVIASTQTRGSVLHSYRLDKI</sequence>
<gene>
    <name evidence="2" type="ORF">Anapl_06706</name>
</gene>
<dbReference type="EMBL" id="KB742582">
    <property type="protein sequence ID" value="EOB06780.1"/>
    <property type="molecule type" value="Genomic_DNA"/>
</dbReference>
<reference evidence="3" key="1">
    <citation type="journal article" date="2013" name="Nat. Genet.">
        <title>The duck genome and transcriptome provide insight into an avian influenza virus reservoir species.</title>
        <authorList>
            <person name="Huang Y."/>
            <person name="Li Y."/>
            <person name="Burt D.W."/>
            <person name="Chen H."/>
            <person name="Zhang Y."/>
            <person name="Qian W."/>
            <person name="Kim H."/>
            <person name="Gan S."/>
            <person name="Zhao Y."/>
            <person name="Li J."/>
            <person name="Yi K."/>
            <person name="Feng H."/>
            <person name="Zhu P."/>
            <person name="Li B."/>
            <person name="Liu Q."/>
            <person name="Fairley S."/>
            <person name="Magor K.E."/>
            <person name="Du Z."/>
            <person name="Hu X."/>
            <person name="Goodman L."/>
            <person name="Tafer H."/>
            <person name="Vignal A."/>
            <person name="Lee T."/>
            <person name="Kim K.W."/>
            <person name="Sheng Z."/>
            <person name="An Y."/>
            <person name="Searle S."/>
            <person name="Herrero J."/>
            <person name="Groenen M.A."/>
            <person name="Crooijmans R.P."/>
            <person name="Faraut T."/>
            <person name="Cai Q."/>
            <person name="Webster R.G."/>
            <person name="Aldridge J.R."/>
            <person name="Warren W.C."/>
            <person name="Bartschat S."/>
            <person name="Kehr S."/>
            <person name="Marz M."/>
            <person name="Stadler P.F."/>
            <person name="Smith J."/>
            <person name="Kraus R.H."/>
            <person name="Zhao Y."/>
            <person name="Ren L."/>
            <person name="Fei J."/>
            <person name="Morisson M."/>
            <person name="Kaiser P."/>
            <person name="Griffin D.K."/>
            <person name="Rao M."/>
            <person name="Pitel F."/>
            <person name="Wang J."/>
            <person name="Li N."/>
        </authorList>
    </citation>
    <scope>NUCLEOTIDE SEQUENCE [LARGE SCALE GENOMIC DNA]</scope>
</reference>
<dbReference type="AlphaFoldDB" id="R0LY60"/>
<protein>
    <submittedName>
        <fullName evidence="2">Uncharacterized protein</fullName>
    </submittedName>
</protein>
<feature type="region of interest" description="Disordered" evidence="1">
    <location>
        <begin position="33"/>
        <end position="56"/>
    </location>
</feature>